<feature type="transmembrane region" description="Helical" evidence="1">
    <location>
        <begin position="315"/>
        <end position="336"/>
    </location>
</feature>
<feature type="transmembrane region" description="Helical" evidence="1">
    <location>
        <begin position="87"/>
        <end position="114"/>
    </location>
</feature>
<keyword evidence="1" id="KW-1133">Transmembrane helix</keyword>
<accession>A0ABN9WVL7</accession>
<feature type="transmembrane region" description="Helical" evidence="1">
    <location>
        <begin position="126"/>
        <end position="145"/>
    </location>
</feature>
<evidence type="ECO:0000313" key="3">
    <source>
        <dbReference type="Proteomes" id="UP001189429"/>
    </source>
</evidence>
<keyword evidence="3" id="KW-1185">Reference proteome</keyword>
<sequence>MKGACAAPPREVCATSPSARRRRRAAIAAVRHAQRAACALTATLGTLPCVRTVQPPIERIAHLSAADGAQLAGRDILDCSGDASVSLLLVLVLRFVVFLGLAILAVAPVSFFALYLDHAGACSRAFLLLVQTLILAALLGASVVMRTPSRHVVELVLRIGGFAVRVAGVMKRFLALCLGLVGACSRAFLQLVRLLDQVVAIFLVLLAFKGDWQIFLEARFFGHFVANYLVLRIFLVFLVVRRFPFLRIFSEALLLFLVVRIFDRFVAIFLVLRCFLVVRIILTFMGVLISFLVLRIFVVVLILSEARRVFLEVRFSDPFVAIYLVVWIFMAAWAAAANELIGIFAHSSDEGGMAIVSDMLLADIA</sequence>
<feature type="transmembrane region" description="Helical" evidence="1">
    <location>
        <begin position="157"/>
        <end position="181"/>
    </location>
</feature>
<feature type="transmembrane region" description="Helical" evidence="1">
    <location>
        <begin position="188"/>
        <end position="208"/>
    </location>
</feature>
<evidence type="ECO:0000256" key="1">
    <source>
        <dbReference type="SAM" id="Phobius"/>
    </source>
</evidence>
<feature type="transmembrane region" description="Helical" evidence="1">
    <location>
        <begin position="252"/>
        <end position="272"/>
    </location>
</feature>
<feature type="transmembrane region" description="Helical" evidence="1">
    <location>
        <begin position="220"/>
        <end position="240"/>
    </location>
</feature>
<proteinExistence type="predicted"/>
<reference evidence="2" key="1">
    <citation type="submission" date="2023-10" db="EMBL/GenBank/DDBJ databases">
        <authorList>
            <person name="Chen Y."/>
            <person name="Shah S."/>
            <person name="Dougan E. K."/>
            <person name="Thang M."/>
            <person name="Chan C."/>
        </authorList>
    </citation>
    <scope>NUCLEOTIDE SEQUENCE [LARGE SCALE GENOMIC DNA]</scope>
</reference>
<organism evidence="2 3">
    <name type="scientific">Prorocentrum cordatum</name>
    <dbReference type="NCBI Taxonomy" id="2364126"/>
    <lineage>
        <taxon>Eukaryota</taxon>
        <taxon>Sar</taxon>
        <taxon>Alveolata</taxon>
        <taxon>Dinophyceae</taxon>
        <taxon>Prorocentrales</taxon>
        <taxon>Prorocentraceae</taxon>
        <taxon>Prorocentrum</taxon>
    </lineage>
</organism>
<gene>
    <name evidence="2" type="ORF">PCOR1329_LOCUS70118</name>
</gene>
<protein>
    <submittedName>
        <fullName evidence="2">Uncharacterized protein</fullName>
    </submittedName>
</protein>
<dbReference type="EMBL" id="CAUYUJ010019244">
    <property type="protein sequence ID" value="CAK0889628.1"/>
    <property type="molecule type" value="Genomic_DNA"/>
</dbReference>
<comment type="caution">
    <text evidence="2">The sequence shown here is derived from an EMBL/GenBank/DDBJ whole genome shotgun (WGS) entry which is preliminary data.</text>
</comment>
<keyword evidence="1" id="KW-0812">Transmembrane</keyword>
<feature type="transmembrane region" description="Helical" evidence="1">
    <location>
        <begin position="278"/>
        <end position="303"/>
    </location>
</feature>
<name>A0ABN9WVL7_9DINO</name>
<evidence type="ECO:0000313" key="2">
    <source>
        <dbReference type="EMBL" id="CAK0889628.1"/>
    </source>
</evidence>
<dbReference type="Proteomes" id="UP001189429">
    <property type="component" value="Unassembled WGS sequence"/>
</dbReference>
<keyword evidence="1" id="KW-0472">Membrane</keyword>